<dbReference type="InterPro" id="IPR046538">
    <property type="entry name" value="DUF6603"/>
</dbReference>
<reference evidence="2 3" key="1">
    <citation type="submission" date="2021-01" db="EMBL/GenBank/DDBJ databases">
        <title>Sequencing the genomes of 1000 actinobacteria strains.</title>
        <authorList>
            <person name="Klenk H.-P."/>
        </authorList>
    </citation>
    <scope>NUCLEOTIDE SEQUENCE [LARGE SCALE GENOMIC DNA]</scope>
    <source>
        <strain evidence="2 3">DSM 18662</strain>
    </source>
</reference>
<evidence type="ECO:0000313" key="2">
    <source>
        <dbReference type="EMBL" id="MBM7797562.1"/>
    </source>
</evidence>
<dbReference type="Proteomes" id="UP000704762">
    <property type="component" value="Unassembled WGS sequence"/>
</dbReference>
<comment type="caution">
    <text evidence="2">The sequence shown here is derived from an EMBL/GenBank/DDBJ whole genome shotgun (WGS) entry which is preliminary data.</text>
</comment>
<evidence type="ECO:0000259" key="1">
    <source>
        <dbReference type="Pfam" id="PF20248"/>
    </source>
</evidence>
<name>A0ABS2RGA4_9ACTN</name>
<organism evidence="2 3">
    <name type="scientific">Microlunatus panaciterrae</name>
    <dbReference type="NCBI Taxonomy" id="400768"/>
    <lineage>
        <taxon>Bacteria</taxon>
        <taxon>Bacillati</taxon>
        <taxon>Actinomycetota</taxon>
        <taxon>Actinomycetes</taxon>
        <taxon>Propionibacteriales</taxon>
        <taxon>Propionibacteriaceae</taxon>
        <taxon>Microlunatus</taxon>
    </lineage>
</organism>
<protein>
    <recommendedName>
        <fullName evidence="1">DUF6603 domain-containing protein</fullName>
    </recommendedName>
</protein>
<dbReference type="EMBL" id="JAFBCF010000001">
    <property type="protein sequence ID" value="MBM7797562.1"/>
    <property type="molecule type" value="Genomic_DNA"/>
</dbReference>
<dbReference type="RefSeq" id="WP_204916227.1">
    <property type="nucleotide sequence ID" value="NZ_BAAAQP010000011.1"/>
</dbReference>
<proteinExistence type="predicted"/>
<gene>
    <name evidence="2" type="ORF">JOE57_000483</name>
</gene>
<keyword evidence="3" id="KW-1185">Reference proteome</keyword>
<evidence type="ECO:0000313" key="3">
    <source>
        <dbReference type="Proteomes" id="UP000704762"/>
    </source>
</evidence>
<sequence length="1113" mass="116024">MAGLFETLADLITRAFDPDAGDTLPAAPEVIADVGQWLSDLKDNSVSVDADLGTLRRLLDKFNPPDSPGFADSVLMRMLEHRWPRVAGLLVLLGVIEYDATPPSHHRIRWDRVQQLLTAPQSVLPVLEAKAGLPDPATGAVNSHLLTVQLAALVVAPRPLLLLEHTGRGTGALPVPPSGPLALADDSPLHDLFEAPWLFKLQIPPPAALADLRPDAAGVDAFLAYLHSQDLHPENLLPDLSLPTLPAPSIESPPLLLPKLTPGSLKLGLALVAHQPSELVKSYPIAAGWQLVVVGPTVPFGANLVFDGTSWTLADVLPPSLPDDLVAVRLQRTNPVGPVPVVSTPVLTIDVAELSAFAQLRRPAQGNGPFSLGLHLAGLRVALQSSYLEGLGIGQALQALIDLDVVYDAGRGLRVQGGEGEAPALGIDLVQPINQRLGGSGLSLTIDSARLRLAAAVAGSGLALRAEVRLSVTGELGPVTATITDFGAWVGLSGGQSLGPLAPSGIGLSVDAGPVQGGGFLAESPPDSGRFLGALSVKVLGVGVGAFGILEVRPGRSPSFVVVVGARFPGIQLGFGLMLTGIGGVVGINRRTDLDQLSARLSSGSAGNVLFCEDPVRNAPAIFDDLAAFFPAADGVFVVGPTFQIVWLYIVRLDVGVLVELPGPSKIIIVGSARATIPGLGSAVPLVNLRVDMLGGIDFAASLVFFDASLVDSSVLAIFTLTGDATFRMSYGASPYVLLSIGGFHPSYNPEPIKIRRLQRASAGYSIDAGVHIYLRSTFYFAFTPNTLQLGAGVEAGLEIGPVAAHGHFEFDALVQFRPFYFEFILSAGFDIEFDDVSLCSVSINGKVSGPGPLVIAAAVSFKILFVRFSFDTTYRLGSGNGDVPRVDIAVLDELAKEVHRLDNIHTENTERQVILKKITVKDVAVVAATATVVWTQRLAPFEIRLQRFGGTPLSQQYQVSLDSAVKGDPVREPFGLGSYADVSGAEALNTAAFHREIAGIALSTGVSPGGTEMKRTVKITVIKIPDRSQLLNASMWGLSAALAGATGKPDGTAAVAAAPPLVSVRDETWNAHAGDGALAAAGVSAFGAFQAARGTGGLAVPAGEALLDLAGV</sequence>
<dbReference type="Pfam" id="PF20248">
    <property type="entry name" value="DUF6603"/>
    <property type="match status" value="1"/>
</dbReference>
<accession>A0ABS2RGA4</accession>
<feature type="domain" description="DUF6603" evidence="1">
    <location>
        <begin position="459"/>
        <end position="956"/>
    </location>
</feature>